<organism evidence="3 4">
    <name type="scientific">Hyphococcus luteus</name>
    <dbReference type="NCBI Taxonomy" id="2058213"/>
    <lineage>
        <taxon>Bacteria</taxon>
        <taxon>Pseudomonadati</taxon>
        <taxon>Pseudomonadota</taxon>
        <taxon>Alphaproteobacteria</taxon>
        <taxon>Parvularculales</taxon>
        <taxon>Parvularculaceae</taxon>
        <taxon>Hyphococcus</taxon>
    </lineage>
</organism>
<dbReference type="EMBL" id="PJCH01000005">
    <property type="protein sequence ID" value="PQA88277.1"/>
    <property type="molecule type" value="Genomic_DNA"/>
</dbReference>
<name>A0A2S7K705_9PROT</name>
<dbReference type="InterPro" id="IPR021795">
    <property type="entry name" value="DUF3363"/>
</dbReference>
<evidence type="ECO:0000256" key="1">
    <source>
        <dbReference type="SAM" id="MobiDB-lite"/>
    </source>
</evidence>
<feature type="region of interest" description="Disordered" evidence="1">
    <location>
        <begin position="545"/>
        <end position="565"/>
    </location>
</feature>
<evidence type="ECO:0000313" key="3">
    <source>
        <dbReference type="EMBL" id="PQA88277.1"/>
    </source>
</evidence>
<dbReference type="Pfam" id="PF11843">
    <property type="entry name" value="DUF3363"/>
    <property type="match status" value="1"/>
</dbReference>
<dbReference type="InterPro" id="IPR005094">
    <property type="entry name" value="Endonuclease_MobA/VirD2"/>
</dbReference>
<proteinExistence type="predicted"/>
<keyword evidence="4" id="KW-1185">Reference proteome</keyword>
<comment type="caution">
    <text evidence="3">The sequence shown here is derived from an EMBL/GenBank/DDBJ whole genome shotgun (WGS) entry which is preliminary data.</text>
</comment>
<dbReference type="AlphaFoldDB" id="A0A2S7K705"/>
<protein>
    <submittedName>
        <fullName evidence="3">Conjugal transfer protein TraI</fullName>
    </submittedName>
</protein>
<evidence type="ECO:0000259" key="2">
    <source>
        <dbReference type="Pfam" id="PF03432"/>
    </source>
</evidence>
<accession>A0A2S7K705</accession>
<dbReference type="OrthoDB" id="9809969at2"/>
<dbReference type="Pfam" id="PF03432">
    <property type="entry name" value="Relaxase"/>
    <property type="match status" value="1"/>
</dbReference>
<reference evidence="3 4" key="1">
    <citation type="submission" date="2017-12" db="EMBL/GenBank/DDBJ databases">
        <authorList>
            <person name="Hurst M.R.H."/>
        </authorList>
    </citation>
    <scope>NUCLEOTIDE SEQUENCE [LARGE SCALE GENOMIC DNA]</scope>
    <source>
        <strain evidence="3 4">SY-3-19</strain>
    </source>
</reference>
<dbReference type="RefSeq" id="WP_104829522.1">
    <property type="nucleotide sequence ID" value="NZ_PJCH01000005.1"/>
</dbReference>
<feature type="region of interest" description="Disordered" evidence="1">
    <location>
        <begin position="1"/>
        <end position="25"/>
    </location>
</feature>
<gene>
    <name evidence="3" type="ORF">CW354_08225</name>
</gene>
<feature type="domain" description="MobA/VirD2-like nuclease" evidence="2">
    <location>
        <begin position="117"/>
        <end position="195"/>
    </location>
</feature>
<dbReference type="Proteomes" id="UP000239504">
    <property type="component" value="Unassembled WGS sequence"/>
</dbReference>
<evidence type="ECO:0000313" key="4">
    <source>
        <dbReference type="Proteomes" id="UP000239504"/>
    </source>
</evidence>
<feature type="region of interest" description="Disordered" evidence="1">
    <location>
        <begin position="40"/>
        <end position="62"/>
    </location>
</feature>
<sequence length="637" mass="71276">MTGPDDFTPRLGRIRDVGKAGGKRVHTQLRRAVARLKKSGKKSAFTGKRYGAGGAARTRARTSRHLARQRVRRVVVKVHIARAGKSGPGVYRAHIGYIQRDGVERDGSGGRLYDREREDLDAKKFLERSENDRHQFRIIVSPEHGAALGDLKPAIREFMAQIEKDTGRRLDWIAVDHHNTGHPHTHIVIRGRDARMKDIVIAKDYLMHGLREAAEDIVTSRLGPRRDLEILRARHSEIDKDRFTGIDRELERAMSDGRVIIARAQNEAGRFERHLTLARLRHLKTLGLAEPAGPDEWTMKAGWSETLRDMGRRGDIIRTLSREHGQRRNFSYAETLAPDAAPLVGIVLDSGPEDELRDTRYVLMEDFDGRAWHVPAAALDQTNAPPAGAVVEVRRSPAEPRRADRTIAEIAERSGGLWSDALHAEADPGATSEYRLAHKRRLEALRRAGIVERNADGAWDVPEDFLERSAAYEGRRASGLSLRTLSWMSLERQASLKADTWLDSAAANHPGLAPQRAARLAFLRREGLLAPGKDSFTDSQRAELRRSEREGAQARQASSSGRQAVSMRVGDRFDGRLEGHVNLAQGRMAIIGNEIAFVLVPWRDTLGRQIGRRLTIEQAARGIGWTIGPERQRGLSR</sequence>